<sequence>MSDSDLDKETVYLAYRDIFKGDLAKLRKRAKIRNVVKKHKDHLHHKQLVDSVNSEKVCNILGDLLTGNLFESDSIAEATFPTLFSPGNGTALIVKCVEDGFETETRRGNGNPPNAPPSPHILDSPDIPMPKSTSSENASTGGQHRIDKKSGGIRKPARTTRKSAGLVPHAGEGQEIKPKELIRGDRRKVKTVLKRIPGYSSLSTDPTYLPFKLQHSILSQTQRLLEECCYDFAKKWFPSILEARGWDAPEAVELSKWWMTFRKCDIPATAIAIGPGQSLSVLFNRATSIRHCAVHRRPQIPVKIVEQMVRDACLLSQALKDNSRAVKLQHWHKELENLVTHLKLRTNSQRETIETQLRNIHNTKAEMEGMLAALESRASQLTHFLEVESQTHRAIDSEALRSLDEAINRPAPAFALPAIALNQAWSWIGKVWS</sequence>
<evidence type="ECO:0000313" key="2">
    <source>
        <dbReference type="EMBL" id="PMD15374.1"/>
    </source>
</evidence>
<reference evidence="2 3" key="1">
    <citation type="submission" date="2016-05" db="EMBL/GenBank/DDBJ databases">
        <title>A degradative enzymes factory behind the ericoid mycorrhizal symbiosis.</title>
        <authorList>
            <consortium name="DOE Joint Genome Institute"/>
            <person name="Martino E."/>
            <person name="Morin E."/>
            <person name="Grelet G."/>
            <person name="Kuo A."/>
            <person name="Kohler A."/>
            <person name="Daghino S."/>
            <person name="Barry K."/>
            <person name="Choi C."/>
            <person name="Cichocki N."/>
            <person name="Clum A."/>
            <person name="Copeland A."/>
            <person name="Hainaut M."/>
            <person name="Haridas S."/>
            <person name="Labutti K."/>
            <person name="Lindquist E."/>
            <person name="Lipzen A."/>
            <person name="Khouja H.-R."/>
            <person name="Murat C."/>
            <person name="Ohm R."/>
            <person name="Olson A."/>
            <person name="Spatafora J."/>
            <person name="Veneault-Fourrey C."/>
            <person name="Henrissat B."/>
            <person name="Grigoriev I."/>
            <person name="Martin F."/>
            <person name="Perotto S."/>
        </authorList>
    </citation>
    <scope>NUCLEOTIDE SEQUENCE [LARGE SCALE GENOMIC DNA]</scope>
    <source>
        <strain evidence="2 3">UAMH 7357</strain>
    </source>
</reference>
<feature type="compositionally biased region" description="Polar residues" evidence="1">
    <location>
        <begin position="131"/>
        <end position="142"/>
    </location>
</feature>
<feature type="compositionally biased region" description="Basic residues" evidence="1">
    <location>
        <begin position="151"/>
        <end position="161"/>
    </location>
</feature>
<proteinExistence type="predicted"/>
<evidence type="ECO:0000256" key="1">
    <source>
        <dbReference type="SAM" id="MobiDB-lite"/>
    </source>
</evidence>
<dbReference type="AlphaFoldDB" id="A0A2J6PMX4"/>
<organism evidence="2 3">
    <name type="scientific">Hyaloscypha hepaticicola</name>
    <dbReference type="NCBI Taxonomy" id="2082293"/>
    <lineage>
        <taxon>Eukaryota</taxon>
        <taxon>Fungi</taxon>
        <taxon>Dikarya</taxon>
        <taxon>Ascomycota</taxon>
        <taxon>Pezizomycotina</taxon>
        <taxon>Leotiomycetes</taxon>
        <taxon>Helotiales</taxon>
        <taxon>Hyaloscyphaceae</taxon>
        <taxon>Hyaloscypha</taxon>
    </lineage>
</organism>
<protein>
    <recommendedName>
        <fullName evidence="4">Ubiquinol-cytochrome-c reductase cytochrome c1</fullName>
    </recommendedName>
</protein>
<dbReference type="OrthoDB" id="5324651at2759"/>
<dbReference type="EMBL" id="KZ613513">
    <property type="protein sequence ID" value="PMD15374.1"/>
    <property type="molecule type" value="Genomic_DNA"/>
</dbReference>
<evidence type="ECO:0008006" key="4">
    <source>
        <dbReference type="Google" id="ProtNLM"/>
    </source>
</evidence>
<evidence type="ECO:0000313" key="3">
    <source>
        <dbReference type="Proteomes" id="UP000235672"/>
    </source>
</evidence>
<dbReference type="STRING" id="1745343.A0A2J6PMX4"/>
<name>A0A2J6PMX4_9HELO</name>
<gene>
    <name evidence="2" type="ORF">NA56DRAFT_753908</name>
</gene>
<accession>A0A2J6PMX4</accession>
<feature type="region of interest" description="Disordered" evidence="1">
    <location>
        <begin position="103"/>
        <end position="165"/>
    </location>
</feature>
<keyword evidence="3" id="KW-1185">Reference proteome</keyword>
<dbReference type="Proteomes" id="UP000235672">
    <property type="component" value="Unassembled WGS sequence"/>
</dbReference>